<protein>
    <submittedName>
        <fullName evidence="5">IclR family transcriptional regulator</fullName>
    </submittedName>
</protein>
<reference evidence="5 6" key="1">
    <citation type="journal article" date="2019" name="Int. J. Syst. Evol. Microbiol.">
        <title>The Global Catalogue of Microorganisms (GCM) 10K type strain sequencing project: providing services to taxonomists for standard genome sequencing and annotation.</title>
        <authorList>
            <consortium name="The Broad Institute Genomics Platform"/>
            <consortium name="The Broad Institute Genome Sequencing Center for Infectious Disease"/>
            <person name="Wu L."/>
            <person name="Ma J."/>
        </authorList>
    </citation>
    <scope>NUCLEOTIDE SEQUENCE [LARGE SCALE GENOMIC DNA]</scope>
    <source>
        <strain evidence="5 6">JCM 6886</strain>
    </source>
</reference>
<dbReference type="InterPro" id="IPR036388">
    <property type="entry name" value="WH-like_DNA-bd_sf"/>
</dbReference>
<dbReference type="EMBL" id="BAAADG010000006">
    <property type="protein sequence ID" value="GAA0227928.1"/>
    <property type="molecule type" value="Genomic_DNA"/>
</dbReference>
<sequence length="249" mass="27458">MIDKSRDNQGQVISNTAAILTALRHHPAGLSMDELIRRTELPRSTVEPLLSSLEREAFIIHSHNHIYLGPALSQLTRVAHAEIISVVRTHLNTLANKTGETVELCIFRGQHSLSVDHIISQQELRVASPLGKAFSVYTSAHGKAVLASLSNDEVKAIIDDKWIQQTEASHISYDTLFQDLDLIRKNGWAVDIEEHAEGICAVGVAINAEMTDHYSIAVSLPTIRFNRNMSKVTSALLACKAEVEESIKP</sequence>
<keyword evidence="6" id="KW-1185">Reference proteome</keyword>
<dbReference type="SMART" id="SM00346">
    <property type="entry name" value="HTH_ICLR"/>
    <property type="match status" value="1"/>
</dbReference>
<dbReference type="InterPro" id="IPR050707">
    <property type="entry name" value="HTH_MetabolicPath_Reg"/>
</dbReference>
<evidence type="ECO:0000256" key="3">
    <source>
        <dbReference type="ARBA" id="ARBA00023163"/>
    </source>
</evidence>
<dbReference type="RefSeq" id="WP_286305731.1">
    <property type="nucleotide sequence ID" value="NZ_AP027741.1"/>
</dbReference>
<comment type="caution">
    <text evidence="5">The sequence shown here is derived from an EMBL/GenBank/DDBJ whole genome shotgun (WGS) entry which is preliminary data.</text>
</comment>
<feature type="domain" description="IclR-ED" evidence="4">
    <location>
        <begin position="64"/>
        <end position="249"/>
    </location>
</feature>
<proteinExistence type="predicted"/>
<keyword evidence="2" id="KW-0238">DNA-binding</keyword>
<dbReference type="InterPro" id="IPR029016">
    <property type="entry name" value="GAF-like_dom_sf"/>
</dbReference>
<gene>
    <name evidence="5" type="ORF">GCM10008964_19170</name>
</gene>
<dbReference type="SUPFAM" id="SSF46785">
    <property type="entry name" value="Winged helix' DNA-binding domain"/>
    <property type="match status" value="1"/>
</dbReference>
<keyword evidence="1" id="KW-0805">Transcription regulation</keyword>
<evidence type="ECO:0000313" key="5">
    <source>
        <dbReference type="EMBL" id="GAA0227928.1"/>
    </source>
</evidence>
<dbReference type="Gene3D" id="3.30.450.40">
    <property type="match status" value="1"/>
</dbReference>
<keyword evidence="3" id="KW-0804">Transcription</keyword>
<dbReference type="Proteomes" id="UP001501476">
    <property type="component" value="Unassembled WGS sequence"/>
</dbReference>
<dbReference type="InterPro" id="IPR005471">
    <property type="entry name" value="Tscrpt_reg_IclR_N"/>
</dbReference>
<dbReference type="InterPro" id="IPR014757">
    <property type="entry name" value="Tscrpt_reg_IclR_C"/>
</dbReference>
<dbReference type="PANTHER" id="PTHR30136:SF35">
    <property type="entry name" value="HTH-TYPE TRANSCRIPTIONAL REGULATOR RV1719"/>
    <property type="match status" value="1"/>
</dbReference>
<evidence type="ECO:0000256" key="2">
    <source>
        <dbReference type="ARBA" id="ARBA00023125"/>
    </source>
</evidence>
<evidence type="ECO:0000256" key="1">
    <source>
        <dbReference type="ARBA" id="ARBA00023015"/>
    </source>
</evidence>
<dbReference type="Pfam" id="PF09339">
    <property type="entry name" value="HTH_IclR"/>
    <property type="match status" value="1"/>
</dbReference>
<dbReference type="PANTHER" id="PTHR30136">
    <property type="entry name" value="HELIX-TURN-HELIX TRANSCRIPTIONAL REGULATOR, ICLR FAMILY"/>
    <property type="match status" value="1"/>
</dbReference>
<dbReference type="PROSITE" id="PS51078">
    <property type="entry name" value="ICLR_ED"/>
    <property type="match status" value="1"/>
</dbReference>
<dbReference type="InterPro" id="IPR036390">
    <property type="entry name" value="WH_DNA-bd_sf"/>
</dbReference>
<evidence type="ECO:0000313" key="6">
    <source>
        <dbReference type="Proteomes" id="UP001501476"/>
    </source>
</evidence>
<dbReference type="Pfam" id="PF01614">
    <property type="entry name" value="IclR_C"/>
    <property type="match status" value="1"/>
</dbReference>
<accession>A0ABN0TQW6</accession>
<name>A0ABN0TQW6_9GAMM</name>
<evidence type="ECO:0000259" key="4">
    <source>
        <dbReference type="PROSITE" id="PS51078"/>
    </source>
</evidence>
<dbReference type="SUPFAM" id="SSF55781">
    <property type="entry name" value="GAF domain-like"/>
    <property type="match status" value="1"/>
</dbReference>
<dbReference type="Gene3D" id="1.10.10.10">
    <property type="entry name" value="Winged helix-like DNA-binding domain superfamily/Winged helix DNA-binding domain"/>
    <property type="match status" value="1"/>
</dbReference>
<organism evidence="5 6">
    <name type="scientific">Methylophaga marina</name>
    <dbReference type="NCBI Taxonomy" id="45495"/>
    <lineage>
        <taxon>Bacteria</taxon>
        <taxon>Pseudomonadati</taxon>
        <taxon>Pseudomonadota</taxon>
        <taxon>Gammaproteobacteria</taxon>
        <taxon>Thiotrichales</taxon>
        <taxon>Piscirickettsiaceae</taxon>
        <taxon>Methylophaga</taxon>
    </lineage>
</organism>